<evidence type="ECO:0000313" key="2">
    <source>
        <dbReference type="Proteomes" id="UP000438167"/>
    </source>
</evidence>
<proteinExistence type="predicted"/>
<protein>
    <submittedName>
        <fullName evidence="1">Protease</fullName>
    </submittedName>
</protein>
<accession>A0A6B9JC39</accession>
<reference evidence="1 2" key="1">
    <citation type="submission" date="2019-11" db="EMBL/GenBank/DDBJ databases">
        <authorList>
            <person name="Donovan J."/>
            <person name="Schaffer R."/>
            <person name="Bae M.S."/>
            <person name="Gitobu P.N."/>
            <person name="Guan P."/>
            <person name="Olavarrieta M.P."/>
            <person name="Perez Cortez K."/>
            <person name="Tozier F.G."/>
            <person name="Vasilopoulos H."/>
            <person name="Zhang S."/>
            <person name="Kapinos A."/>
            <person name="Freise A.C."/>
            <person name="Moberg-Parker J."/>
            <person name="Garlena R.A."/>
            <person name="Russell D.A."/>
            <person name="Pope W.H."/>
            <person name="Jacobs-Sera D."/>
            <person name="Hatfull G.F."/>
        </authorList>
    </citation>
    <scope>NUCLEOTIDE SEQUENCE [LARGE SCALE GENOMIC DNA]</scope>
</reference>
<dbReference type="GO" id="GO:0006508">
    <property type="term" value="P:proteolysis"/>
    <property type="evidence" value="ECO:0007669"/>
    <property type="project" value="UniProtKB-KW"/>
</dbReference>
<keyword evidence="1" id="KW-0378">Hydrolase</keyword>
<keyword evidence="1" id="KW-0645">Protease</keyword>
<dbReference type="GO" id="GO:0008233">
    <property type="term" value="F:peptidase activity"/>
    <property type="evidence" value="ECO:0007669"/>
    <property type="project" value="UniProtKB-KW"/>
</dbReference>
<organism evidence="1 2">
    <name type="scientific">Arthrobacter phage DrYang</name>
    <dbReference type="NCBI Taxonomy" id="2686080"/>
    <lineage>
        <taxon>Viruses</taxon>
        <taxon>Duplodnaviria</taxon>
        <taxon>Heunggongvirae</taxon>
        <taxon>Uroviricota</taxon>
        <taxon>Caudoviricetes</taxon>
        <taxon>Klausavirus</taxon>
        <taxon>Klausavirus dryang</taxon>
    </lineage>
</organism>
<dbReference type="GeneID" id="55815432"/>
<dbReference type="Proteomes" id="UP000438167">
    <property type="component" value="Segment"/>
</dbReference>
<name>A0A6B9JC39_9CAUD</name>
<keyword evidence="2" id="KW-1185">Reference proteome</keyword>
<sequence length="182" mass="20285">MGILDKLKDWFNAPRIDNPESVNMHEAEEAMEQAALTEAPTERNRRLAYELTVAAFFKLWDGKDAPSEAFGPQSPALIQEFMQTFKPGWRWGAYNAADLADHPEDLAPFFFPVPVGSPLQMGDIVVFKADYMHPFGNVGIVANPDTSYGSVTVFTQHVTQGALRAQESLTISAVFRRNHVID</sequence>
<dbReference type="KEGG" id="vg:55815432"/>
<dbReference type="EMBL" id="MN703411">
    <property type="protein sequence ID" value="QGZ17203.1"/>
    <property type="molecule type" value="Genomic_DNA"/>
</dbReference>
<evidence type="ECO:0000313" key="1">
    <source>
        <dbReference type="EMBL" id="QGZ17203.1"/>
    </source>
</evidence>
<gene>
    <name evidence="1" type="primary">104</name>
    <name evidence="1" type="ORF">SEA_DRYANG_104</name>
</gene>
<dbReference type="RefSeq" id="YP_009886026.1">
    <property type="nucleotide sequence ID" value="NC_049489.1"/>
</dbReference>